<gene>
    <name evidence="1" type="ORF">MUN87_06065</name>
</gene>
<proteinExistence type="predicted"/>
<protein>
    <recommendedName>
        <fullName evidence="3">HPr family phosphocarrier protein</fullName>
    </recommendedName>
</protein>
<name>A0ABY4GR55_9BACI</name>
<dbReference type="InterPro" id="IPR035895">
    <property type="entry name" value="HPr-like_sf"/>
</dbReference>
<organism evidence="1 2">
    <name type="scientific">Gracilibacillus salinarum</name>
    <dbReference type="NCBI Taxonomy" id="2932255"/>
    <lineage>
        <taxon>Bacteria</taxon>
        <taxon>Bacillati</taxon>
        <taxon>Bacillota</taxon>
        <taxon>Bacilli</taxon>
        <taxon>Bacillales</taxon>
        <taxon>Bacillaceae</taxon>
        <taxon>Gracilibacillus</taxon>
    </lineage>
</organism>
<dbReference type="RefSeq" id="WP_244746817.1">
    <property type="nucleotide sequence ID" value="NZ_CP095071.1"/>
</dbReference>
<reference evidence="1 2" key="1">
    <citation type="submission" date="2022-04" db="EMBL/GenBank/DDBJ databases">
        <title>Gracilibacillus sp. isolated from saltern.</title>
        <authorList>
            <person name="Won M."/>
            <person name="Lee C.-M."/>
            <person name="Woen H.-Y."/>
            <person name="Kwon S.-W."/>
        </authorList>
    </citation>
    <scope>NUCLEOTIDE SEQUENCE [LARGE SCALE GENOMIC DNA]</scope>
    <source>
        <strain evidence="1 2">SSPM10-3</strain>
    </source>
</reference>
<sequence>MKEFLSEKLQLQEKLTVNEALSLHSYQKDYDGNIYLLANHEMVELKSLTELVSFSLLLNEGNEMQIIVEGPDPEATINNVKNQLTYPSSFKMVH</sequence>
<evidence type="ECO:0000313" key="1">
    <source>
        <dbReference type="EMBL" id="UOQ86450.1"/>
    </source>
</evidence>
<evidence type="ECO:0008006" key="3">
    <source>
        <dbReference type="Google" id="ProtNLM"/>
    </source>
</evidence>
<accession>A0ABY4GR55</accession>
<dbReference type="Gene3D" id="3.30.1340.10">
    <property type="entry name" value="HPr-like"/>
    <property type="match status" value="1"/>
</dbReference>
<dbReference type="EMBL" id="CP095071">
    <property type="protein sequence ID" value="UOQ86450.1"/>
    <property type="molecule type" value="Genomic_DNA"/>
</dbReference>
<dbReference type="Proteomes" id="UP000831537">
    <property type="component" value="Chromosome"/>
</dbReference>
<keyword evidence="2" id="KW-1185">Reference proteome</keyword>
<evidence type="ECO:0000313" key="2">
    <source>
        <dbReference type="Proteomes" id="UP000831537"/>
    </source>
</evidence>
<dbReference type="SUPFAM" id="SSF55594">
    <property type="entry name" value="HPr-like"/>
    <property type="match status" value="1"/>
</dbReference>